<proteinExistence type="predicted"/>
<dbReference type="RefSeq" id="WP_025261712.1">
    <property type="nucleotide sequence ID" value="NZ_BLWA01000004.1"/>
</dbReference>
<dbReference type="InterPro" id="IPR012902">
    <property type="entry name" value="N_methyl_site"/>
</dbReference>
<evidence type="ECO:0000313" key="1">
    <source>
        <dbReference type="EMBL" id="GFM92173.1"/>
    </source>
</evidence>
<dbReference type="PROSITE" id="PS00409">
    <property type="entry name" value="PROKAR_NTER_METHYL"/>
    <property type="match status" value="1"/>
</dbReference>
<protein>
    <recommendedName>
        <fullName evidence="3">Type II secretion system protein J</fullName>
    </recommendedName>
</protein>
<dbReference type="Proteomes" id="UP000614982">
    <property type="component" value="Unassembled WGS sequence"/>
</dbReference>
<name>A0ABQ1DMG1_PSECI</name>
<comment type="caution">
    <text evidence="1">The sequence shown here is derived from an EMBL/GenBank/DDBJ whole genome shotgun (WGS) entry which is preliminary data.</text>
</comment>
<accession>A0ABQ1DMG1</accession>
<reference evidence="1 2" key="1">
    <citation type="submission" date="2020-05" db="EMBL/GenBank/DDBJ databases">
        <title>Genetic diversity of Pseudomonas cichorii.</title>
        <authorList>
            <person name="Tani S."/>
            <person name="Yagi H."/>
            <person name="Hashimoto S."/>
            <person name="Iiyama K."/>
            <person name="Furuya N."/>
        </authorList>
    </citation>
    <scope>NUCLEOTIDE SEQUENCE [LARGE SCALE GENOMIC DNA]</scope>
    <source>
        <strain evidence="1 2">LMG 2162</strain>
    </source>
</reference>
<keyword evidence="2" id="KW-1185">Reference proteome</keyword>
<dbReference type="Pfam" id="PF07963">
    <property type="entry name" value="N_methyl"/>
    <property type="match status" value="1"/>
</dbReference>
<sequence>MSRGQRGLTLIELLVALALTAVVGVVLAALVNGWIKVRERLSEPGNEPVVLEFCLALERRLDSLVLRRLYEKRLPLPVNWLDWDPATNQLGWVALTAFPEAEGQSRSQRQRLEFNSRERRLSLWTSADLYAVGAPRWDRREHLDEVDKVSFSFYQGTRWLAFPSTVAIQPDRGVRLEFERHGAPYVCTFSLPDSRP</sequence>
<evidence type="ECO:0008006" key="3">
    <source>
        <dbReference type="Google" id="ProtNLM"/>
    </source>
</evidence>
<evidence type="ECO:0000313" key="2">
    <source>
        <dbReference type="Proteomes" id="UP000614982"/>
    </source>
</evidence>
<dbReference type="NCBIfam" id="TIGR02532">
    <property type="entry name" value="IV_pilin_GFxxxE"/>
    <property type="match status" value="1"/>
</dbReference>
<dbReference type="GeneID" id="93660879"/>
<organism evidence="1 2">
    <name type="scientific">Pseudomonas cichorii</name>
    <dbReference type="NCBI Taxonomy" id="36746"/>
    <lineage>
        <taxon>Bacteria</taxon>
        <taxon>Pseudomonadati</taxon>
        <taxon>Pseudomonadota</taxon>
        <taxon>Gammaproteobacteria</taxon>
        <taxon>Pseudomonadales</taxon>
        <taxon>Pseudomonadaceae</taxon>
        <taxon>Pseudomonas</taxon>
    </lineage>
</organism>
<gene>
    <name evidence="1" type="ORF">PSCICP_21450</name>
</gene>
<dbReference type="EMBL" id="BLWA01000004">
    <property type="protein sequence ID" value="GFM92173.1"/>
    <property type="molecule type" value="Genomic_DNA"/>
</dbReference>